<protein>
    <recommendedName>
        <fullName evidence="2">3-keto-alpha-glucoside-1,2-lyase/3-keto-2-hydroxy-glucal hydratase domain-containing protein</fullName>
    </recommendedName>
</protein>
<evidence type="ECO:0000313" key="4">
    <source>
        <dbReference type="Proteomes" id="UP000644507"/>
    </source>
</evidence>
<dbReference type="EMBL" id="BMXI01000010">
    <property type="protein sequence ID" value="GHC57167.1"/>
    <property type="molecule type" value="Genomic_DNA"/>
</dbReference>
<dbReference type="AlphaFoldDB" id="A0A918TSF1"/>
<dbReference type="Pfam" id="PF06439">
    <property type="entry name" value="3keto-disac_hyd"/>
    <property type="match status" value="1"/>
</dbReference>
<evidence type="ECO:0000259" key="2">
    <source>
        <dbReference type="Pfam" id="PF06439"/>
    </source>
</evidence>
<comment type="caution">
    <text evidence="3">The sequence shown here is derived from an EMBL/GenBank/DDBJ whole genome shotgun (WGS) entry which is preliminary data.</text>
</comment>
<organism evidence="3 4">
    <name type="scientific">Roseibacillus persicicus</name>
    <dbReference type="NCBI Taxonomy" id="454148"/>
    <lineage>
        <taxon>Bacteria</taxon>
        <taxon>Pseudomonadati</taxon>
        <taxon>Verrucomicrobiota</taxon>
        <taxon>Verrucomicrobiia</taxon>
        <taxon>Verrucomicrobiales</taxon>
        <taxon>Verrucomicrobiaceae</taxon>
        <taxon>Roseibacillus</taxon>
    </lineage>
</organism>
<name>A0A918TSF1_9BACT</name>
<reference evidence="3" key="1">
    <citation type="journal article" date="2014" name="Int. J. Syst. Evol. Microbiol.">
        <title>Complete genome sequence of Corynebacterium casei LMG S-19264T (=DSM 44701T), isolated from a smear-ripened cheese.</title>
        <authorList>
            <consortium name="US DOE Joint Genome Institute (JGI-PGF)"/>
            <person name="Walter F."/>
            <person name="Albersmeier A."/>
            <person name="Kalinowski J."/>
            <person name="Ruckert C."/>
        </authorList>
    </citation>
    <scope>NUCLEOTIDE SEQUENCE</scope>
    <source>
        <strain evidence="3">KCTC 12988</strain>
    </source>
</reference>
<feature type="region of interest" description="Disordered" evidence="1">
    <location>
        <begin position="159"/>
        <end position="178"/>
    </location>
</feature>
<dbReference type="Gene3D" id="2.60.120.560">
    <property type="entry name" value="Exo-inulinase, domain 1"/>
    <property type="match status" value="1"/>
</dbReference>
<reference evidence="3" key="2">
    <citation type="submission" date="2020-09" db="EMBL/GenBank/DDBJ databases">
        <authorList>
            <person name="Sun Q."/>
            <person name="Kim S."/>
        </authorList>
    </citation>
    <scope>NUCLEOTIDE SEQUENCE</scope>
    <source>
        <strain evidence="3">KCTC 12988</strain>
    </source>
</reference>
<sequence>MISSSLVLLVSSWVAATGEEVSLFNGKDFEGWRLITRKSEAGLGEKVFSITKEEEIHVYRDFPDGYQLDEGKDETHAIMLTDRSFENYRFSWEYRWGAKKLNNFGKYQYDAGMFYHVQKGKVWPQGFEYQIRYDHRSEKNHTGDVWNCGVGFEWSKGPKNSWLSEEEGGRPTPHGGGEHLAKADAKFHALDGEWNQCEVVVMGKDFAIHKLNGEVVNVITRLAFSSGPIAMQAETAEIFYRNMRIEEFEKPRSMDEFLVQKD</sequence>
<dbReference type="Proteomes" id="UP000644507">
    <property type="component" value="Unassembled WGS sequence"/>
</dbReference>
<evidence type="ECO:0000256" key="1">
    <source>
        <dbReference type="SAM" id="MobiDB-lite"/>
    </source>
</evidence>
<keyword evidence="4" id="KW-1185">Reference proteome</keyword>
<evidence type="ECO:0000313" key="3">
    <source>
        <dbReference type="EMBL" id="GHC57167.1"/>
    </source>
</evidence>
<dbReference type="GO" id="GO:0016787">
    <property type="term" value="F:hydrolase activity"/>
    <property type="evidence" value="ECO:0007669"/>
    <property type="project" value="InterPro"/>
</dbReference>
<feature type="domain" description="3-keto-alpha-glucoside-1,2-lyase/3-keto-2-hydroxy-glucal hydratase" evidence="2">
    <location>
        <begin position="21"/>
        <end position="246"/>
    </location>
</feature>
<gene>
    <name evidence="3" type="ORF">GCM10007100_25080</name>
</gene>
<dbReference type="InterPro" id="IPR010496">
    <property type="entry name" value="AL/BT2_dom"/>
</dbReference>
<accession>A0A918TSF1</accession>
<dbReference type="RefSeq" id="WP_189570392.1">
    <property type="nucleotide sequence ID" value="NZ_BMXI01000010.1"/>
</dbReference>
<proteinExistence type="predicted"/>